<gene>
    <name evidence="2" type="ORF">QVZ41_13755</name>
</gene>
<name>A0ABT8VVD2_9FLAO</name>
<accession>A0ABT8VVD2</accession>
<protein>
    <submittedName>
        <fullName evidence="2">Uncharacterized protein</fullName>
    </submittedName>
</protein>
<dbReference type="Proteomes" id="UP001168642">
    <property type="component" value="Unassembled WGS sequence"/>
</dbReference>
<evidence type="ECO:0000313" key="2">
    <source>
        <dbReference type="EMBL" id="MDO3695911.1"/>
    </source>
</evidence>
<keyword evidence="3" id="KW-1185">Reference proteome</keyword>
<dbReference type="EMBL" id="JAUMIT010000010">
    <property type="protein sequence ID" value="MDO3695911.1"/>
    <property type="molecule type" value="Genomic_DNA"/>
</dbReference>
<sequence>MSIFNPTQSLAKTVVNNFEKKILSYILYFTLIILVIFNIGLLFSKKVYYEFQYPEETPDDYNFIAKIDYTDLIFDTYKNEFTKGITWEKDTVIRYKLSNAEKNRIYNLMKSIDIVKYPNFFAPKTHKLIHPSPTYYFKCEFDNVKVEIRWVYNTESETEDAVKFRDFMYSIFENVLEEKEIKKLPETYRPRM</sequence>
<proteinExistence type="predicted"/>
<feature type="transmembrane region" description="Helical" evidence="1">
    <location>
        <begin position="22"/>
        <end position="43"/>
    </location>
</feature>
<keyword evidence="1" id="KW-0812">Transmembrane</keyword>
<dbReference type="RefSeq" id="WP_302885216.1">
    <property type="nucleotide sequence ID" value="NZ_JAUMIT010000010.1"/>
</dbReference>
<evidence type="ECO:0000256" key="1">
    <source>
        <dbReference type="SAM" id="Phobius"/>
    </source>
</evidence>
<keyword evidence="1" id="KW-1133">Transmembrane helix</keyword>
<comment type="caution">
    <text evidence="2">The sequence shown here is derived from an EMBL/GenBank/DDBJ whole genome shotgun (WGS) entry which is preliminary data.</text>
</comment>
<evidence type="ECO:0000313" key="3">
    <source>
        <dbReference type="Proteomes" id="UP001168642"/>
    </source>
</evidence>
<reference evidence="2" key="1">
    <citation type="submission" date="2023-07" db="EMBL/GenBank/DDBJ databases">
        <title>Wenyingzhuangia sp. chi5 genome sequencing and assembly.</title>
        <authorList>
            <person name="Park S."/>
        </authorList>
    </citation>
    <scope>NUCLEOTIDE SEQUENCE</scope>
    <source>
        <strain evidence="2">Chi5</strain>
    </source>
</reference>
<organism evidence="2 3">
    <name type="scientific">Wenyingzhuangia gilva</name>
    <dbReference type="NCBI Taxonomy" id="3057677"/>
    <lineage>
        <taxon>Bacteria</taxon>
        <taxon>Pseudomonadati</taxon>
        <taxon>Bacteroidota</taxon>
        <taxon>Flavobacteriia</taxon>
        <taxon>Flavobacteriales</taxon>
        <taxon>Flavobacteriaceae</taxon>
        <taxon>Wenyingzhuangia</taxon>
    </lineage>
</organism>
<keyword evidence="1" id="KW-0472">Membrane</keyword>